<dbReference type="EMBL" id="KZ308283">
    <property type="protein sequence ID" value="KAG8226465.1"/>
    <property type="molecule type" value="Genomic_DNA"/>
</dbReference>
<organism evidence="8 9">
    <name type="scientific">Ladona fulva</name>
    <name type="common">Scarce chaser dragonfly</name>
    <name type="synonym">Libellula fulva</name>
    <dbReference type="NCBI Taxonomy" id="123851"/>
    <lineage>
        <taxon>Eukaryota</taxon>
        <taxon>Metazoa</taxon>
        <taxon>Ecdysozoa</taxon>
        <taxon>Arthropoda</taxon>
        <taxon>Hexapoda</taxon>
        <taxon>Insecta</taxon>
        <taxon>Pterygota</taxon>
        <taxon>Palaeoptera</taxon>
        <taxon>Odonata</taxon>
        <taxon>Epiprocta</taxon>
        <taxon>Anisoptera</taxon>
        <taxon>Libelluloidea</taxon>
        <taxon>Libellulidae</taxon>
        <taxon>Ladona</taxon>
    </lineage>
</organism>
<dbReference type="PANTHER" id="PTHR31592:SF1">
    <property type="entry name" value="TRANSMEMBRANE PROTEIN 192"/>
    <property type="match status" value="1"/>
</dbReference>
<evidence type="ECO:0000256" key="6">
    <source>
        <dbReference type="ARBA" id="ARBA00023136"/>
    </source>
</evidence>
<feature type="transmembrane region" description="Helical" evidence="7">
    <location>
        <begin position="54"/>
        <end position="75"/>
    </location>
</feature>
<sequence length="287" mass="33513">MVSVARSVSVSSSGGVLTCGHSTNDDEDDGRRILTCKYPEDFDHFKPLQTIHVVLLELFVTAGLELAAVSLYFLWPPNLDSCDPFFFLIYAHAVFWLVIYIFHNFLRLKHHQLRIRGYVEFYKKIVFSAKVKFYVVSGINTFLLVMLALFCQNYGDIKEQCDNRTFLKPMEYLLCIISLEILCLIPFCISYISKVSRFNREKPCPDFRKNDWEPYMLREGGRPLGEIGFRNPNEEIHELLEKQADIIRCLRDRNDALCEQIIQLEGLMRWSSVLFIKFDSCTLELYL</sequence>
<feature type="transmembrane region" description="Helical" evidence="7">
    <location>
        <begin position="87"/>
        <end position="106"/>
    </location>
</feature>
<dbReference type="AlphaFoldDB" id="A0A8K0K1B1"/>
<comment type="caution">
    <text evidence="8">The sequence shown here is derived from an EMBL/GenBank/DDBJ whole genome shotgun (WGS) entry which is preliminary data.</text>
</comment>
<name>A0A8K0K1B1_LADFU</name>
<evidence type="ECO:0000256" key="5">
    <source>
        <dbReference type="ARBA" id="ARBA00022989"/>
    </source>
</evidence>
<dbReference type="Proteomes" id="UP000792457">
    <property type="component" value="Unassembled WGS sequence"/>
</dbReference>
<protein>
    <recommendedName>
        <fullName evidence="3">Transmembrane protein 192</fullName>
    </recommendedName>
</protein>
<evidence type="ECO:0000256" key="2">
    <source>
        <dbReference type="ARBA" id="ARBA00006314"/>
    </source>
</evidence>
<proteinExistence type="inferred from homology"/>
<evidence type="ECO:0000256" key="7">
    <source>
        <dbReference type="SAM" id="Phobius"/>
    </source>
</evidence>
<keyword evidence="6 7" id="KW-0472">Membrane</keyword>
<evidence type="ECO:0000256" key="4">
    <source>
        <dbReference type="ARBA" id="ARBA00022692"/>
    </source>
</evidence>
<dbReference type="OrthoDB" id="6277625at2759"/>
<reference evidence="8" key="1">
    <citation type="submission" date="2013-04" db="EMBL/GenBank/DDBJ databases">
        <authorList>
            <person name="Qu J."/>
            <person name="Murali S.C."/>
            <person name="Bandaranaike D."/>
            <person name="Bellair M."/>
            <person name="Blankenburg K."/>
            <person name="Chao H."/>
            <person name="Dinh H."/>
            <person name="Doddapaneni H."/>
            <person name="Downs B."/>
            <person name="Dugan-Rocha S."/>
            <person name="Elkadiri S."/>
            <person name="Gnanaolivu R.D."/>
            <person name="Hernandez B."/>
            <person name="Javaid M."/>
            <person name="Jayaseelan J.C."/>
            <person name="Lee S."/>
            <person name="Li M."/>
            <person name="Ming W."/>
            <person name="Munidasa M."/>
            <person name="Muniz J."/>
            <person name="Nguyen L."/>
            <person name="Ongeri F."/>
            <person name="Osuji N."/>
            <person name="Pu L.-L."/>
            <person name="Puazo M."/>
            <person name="Qu C."/>
            <person name="Quiroz J."/>
            <person name="Raj R."/>
            <person name="Weissenberger G."/>
            <person name="Xin Y."/>
            <person name="Zou X."/>
            <person name="Han Y."/>
            <person name="Richards S."/>
            <person name="Worley K."/>
            <person name="Muzny D."/>
            <person name="Gibbs R."/>
        </authorList>
    </citation>
    <scope>NUCLEOTIDE SEQUENCE</scope>
    <source>
        <strain evidence="8">Sampled in the wild</strain>
    </source>
</reference>
<dbReference type="PANTHER" id="PTHR31592">
    <property type="entry name" value="TRANSMEMBRANE PROTEIN 192"/>
    <property type="match status" value="1"/>
</dbReference>
<evidence type="ECO:0000256" key="3">
    <source>
        <dbReference type="ARBA" id="ARBA00014635"/>
    </source>
</evidence>
<accession>A0A8K0K1B1</accession>
<dbReference type="GO" id="GO:0005765">
    <property type="term" value="C:lysosomal membrane"/>
    <property type="evidence" value="ECO:0007669"/>
    <property type="project" value="TreeGrafter"/>
</dbReference>
<keyword evidence="5 7" id="KW-1133">Transmembrane helix</keyword>
<gene>
    <name evidence="8" type="ORF">J437_LFUL009782</name>
</gene>
<comment type="similarity">
    <text evidence="2">Belongs to the TMEM192 family.</text>
</comment>
<keyword evidence="4 7" id="KW-0812">Transmembrane</keyword>
<comment type="subcellular location">
    <subcellularLocation>
        <location evidence="1">Membrane</location>
        <topology evidence="1">Multi-pass membrane protein</topology>
    </subcellularLocation>
</comment>
<evidence type="ECO:0000256" key="1">
    <source>
        <dbReference type="ARBA" id="ARBA00004141"/>
    </source>
</evidence>
<feature type="transmembrane region" description="Helical" evidence="7">
    <location>
        <begin position="170"/>
        <end position="192"/>
    </location>
</feature>
<dbReference type="InterPro" id="IPR029399">
    <property type="entry name" value="TMEM192"/>
</dbReference>
<dbReference type="Pfam" id="PF14802">
    <property type="entry name" value="TMEM192"/>
    <property type="match status" value="1"/>
</dbReference>
<evidence type="ECO:0000313" key="8">
    <source>
        <dbReference type="EMBL" id="KAG8226465.1"/>
    </source>
</evidence>
<keyword evidence="9" id="KW-1185">Reference proteome</keyword>
<feature type="transmembrane region" description="Helical" evidence="7">
    <location>
        <begin position="131"/>
        <end position="150"/>
    </location>
</feature>
<reference evidence="8" key="2">
    <citation type="submission" date="2017-10" db="EMBL/GenBank/DDBJ databases">
        <title>Ladona fulva Genome sequencing and assembly.</title>
        <authorList>
            <person name="Murali S."/>
            <person name="Richards S."/>
            <person name="Bandaranaike D."/>
            <person name="Bellair M."/>
            <person name="Blankenburg K."/>
            <person name="Chao H."/>
            <person name="Dinh H."/>
            <person name="Doddapaneni H."/>
            <person name="Dugan-Rocha S."/>
            <person name="Elkadiri S."/>
            <person name="Gnanaolivu R."/>
            <person name="Hernandez B."/>
            <person name="Skinner E."/>
            <person name="Javaid M."/>
            <person name="Lee S."/>
            <person name="Li M."/>
            <person name="Ming W."/>
            <person name="Munidasa M."/>
            <person name="Muniz J."/>
            <person name="Nguyen L."/>
            <person name="Hughes D."/>
            <person name="Osuji N."/>
            <person name="Pu L.-L."/>
            <person name="Puazo M."/>
            <person name="Qu C."/>
            <person name="Quiroz J."/>
            <person name="Raj R."/>
            <person name="Weissenberger G."/>
            <person name="Xin Y."/>
            <person name="Zou X."/>
            <person name="Han Y."/>
            <person name="Worley K."/>
            <person name="Muzny D."/>
            <person name="Gibbs R."/>
        </authorList>
    </citation>
    <scope>NUCLEOTIDE SEQUENCE</scope>
    <source>
        <strain evidence="8">Sampled in the wild</strain>
    </source>
</reference>
<evidence type="ECO:0000313" key="9">
    <source>
        <dbReference type="Proteomes" id="UP000792457"/>
    </source>
</evidence>
<dbReference type="GO" id="GO:0005770">
    <property type="term" value="C:late endosome"/>
    <property type="evidence" value="ECO:0007669"/>
    <property type="project" value="TreeGrafter"/>
</dbReference>